<dbReference type="Proteomes" id="UP000789759">
    <property type="component" value="Unassembled WGS sequence"/>
</dbReference>
<keyword evidence="2" id="KW-1185">Reference proteome</keyword>
<evidence type="ECO:0000313" key="1">
    <source>
        <dbReference type="EMBL" id="CAG8556847.1"/>
    </source>
</evidence>
<reference evidence="1" key="1">
    <citation type="submission" date="2021-06" db="EMBL/GenBank/DDBJ databases">
        <authorList>
            <person name="Kallberg Y."/>
            <person name="Tangrot J."/>
            <person name="Rosling A."/>
        </authorList>
    </citation>
    <scope>NUCLEOTIDE SEQUENCE</scope>
    <source>
        <strain evidence="1">FL966</strain>
    </source>
</reference>
<name>A0A9N9FUB5_9GLOM</name>
<comment type="caution">
    <text evidence="1">The sequence shown here is derived from an EMBL/GenBank/DDBJ whole genome shotgun (WGS) entry which is preliminary data.</text>
</comment>
<evidence type="ECO:0000313" key="2">
    <source>
        <dbReference type="Proteomes" id="UP000789759"/>
    </source>
</evidence>
<feature type="non-terminal residue" evidence="1">
    <location>
        <position position="81"/>
    </location>
</feature>
<accession>A0A9N9FUB5</accession>
<gene>
    <name evidence="1" type="ORF">CPELLU_LOCUS5014</name>
</gene>
<organism evidence="1 2">
    <name type="scientific">Cetraspora pellucida</name>
    <dbReference type="NCBI Taxonomy" id="1433469"/>
    <lineage>
        <taxon>Eukaryota</taxon>
        <taxon>Fungi</taxon>
        <taxon>Fungi incertae sedis</taxon>
        <taxon>Mucoromycota</taxon>
        <taxon>Glomeromycotina</taxon>
        <taxon>Glomeromycetes</taxon>
        <taxon>Diversisporales</taxon>
        <taxon>Gigasporaceae</taxon>
        <taxon>Cetraspora</taxon>
    </lineage>
</organism>
<dbReference type="EMBL" id="CAJVQA010002771">
    <property type="protein sequence ID" value="CAG8556847.1"/>
    <property type="molecule type" value="Genomic_DNA"/>
</dbReference>
<dbReference type="AlphaFoldDB" id="A0A9N9FUB5"/>
<protein>
    <submittedName>
        <fullName evidence="1">21494_t:CDS:1</fullName>
    </submittedName>
</protein>
<sequence length="81" mass="8857">MYCHILQKADELVYIDRTAGLDILNTSLTILLTSTFASSLPFGVIIASDELANTFTKALNILRSLISSTKFGKHRATIGLQ</sequence>
<proteinExistence type="predicted"/>